<keyword evidence="8" id="KW-0547">Nucleotide-binding</keyword>
<evidence type="ECO:0000256" key="10">
    <source>
        <dbReference type="ARBA" id="ARBA00022840"/>
    </source>
</evidence>
<evidence type="ECO:0000256" key="2">
    <source>
        <dbReference type="ARBA" id="ARBA00001460"/>
    </source>
</evidence>
<dbReference type="GO" id="GO:0004636">
    <property type="term" value="F:phosphoribosyl-ATP diphosphatase activity"/>
    <property type="evidence" value="ECO:0007669"/>
    <property type="project" value="UniProtKB-EC"/>
</dbReference>
<evidence type="ECO:0000313" key="14">
    <source>
        <dbReference type="EMBL" id="CBH76010.1"/>
    </source>
</evidence>
<dbReference type="NCBIfam" id="TIGR03188">
    <property type="entry name" value="histidine_hisI"/>
    <property type="match status" value="1"/>
</dbReference>
<proteinExistence type="inferred from homology"/>
<comment type="catalytic activity">
    <reaction evidence="2">
        <text>1-(5-phospho-beta-D-ribosyl)-ATP + H2O = 1-(5-phospho-beta-D-ribosyl)-5'-AMP + diphosphate + H(+)</text>
        <dbReference type="Rhea" id="RHEA:22828"/>
        <dbReference type="ChEBI" id="CHEBI:15377"/>
        <dbReference type="ChEBI" id="CHEBI:15378"/>
        <dbReference type="ChEBI" id="CHEBI:33019"/>
        <dbReference type="ChEBI" id="CHEBI:59457"/>
        <dbReference type="ChEBI" id="CHEBI:73183"/>
        <dbReference type="EC" id="3.6.1.31"/>
    </reaction>
</comment>
<comment type="pathway">
    <text evidence="3">Amino-acid biosynthesis; L-histidine biosynthesis; L-histidine from 5-phospho-alpha-D-ribose 1-diphosphate: step 3/9.</text>
</comment>
<reference evidence="14" key="1">
    <citation type="submission" date="2009-10" db="EMBL/GenBank/DDBJ databases">
        <title>Diversity of trophic interactions inside an arsenic-rich microbial ecosystem.</title>
        <authorList>
            <person name="Bertin P.N."/>
            <person name="Heinrich-Salmeron A."/>
            <person name="Pelletier E."/>
            <person name="Goulhen-Chollet F."/>
            <person name="Arsene-Ploetze F."/>
            <person name="Gallien S."/>
            <person name="Calteau A."/>
            <person name="Vallenet D."/>
            <person name="Casiot C."/>
            <person name="Chane-Woon-Ming B."/>
            <person name="Giloteaux L."/>
            <person name="Barakat M."/>
            <person name="Bonnefoy V."/>
            <person name="Bruneel O."/>
            <person name="Chandler M."/>
            <person name="Cleiss J."/>
            <person name="Duran R."/>
            <person name="Elbaz-Poulichet F."/>
            <person name="Fonknechten N."/>
            <person name="Lauga B."/>
            <person name="Mornico D."/>
            <person name="Ortet P."/>
            <person name="Schaeffer C."/>
            <person name="Siguier P."/>
            <person name="Alexander Thil Smith A."/>
            <person name="Van Dorsselaer A."/>
            <person name="Weissenbach J."/>
            <person name="Medigue C."/>
            <person name="Le Paslier D."/>
        </authorList>
    </citation>
    <scope>NUCLEOTIDE SEQUENCE</scope>
</reference>
<evidence type="ECO:0000256" key="7">
    <source>
        <dbReference type="ARBA" id="ARBA00022605"/>
    </source>
</evidence>
<dbReference type="FunFam" id="3.10.20.810:FF:000001">
    <property type="entry name" value="Histidine biosynthesis bifunctional protein HisIE"/>
    <property type="match status" value="1"/>
</dbReference>
<dbReference type="EC" id="3.5.4.19" evidence="14"/>
<feature type="domain" description="Phosphoribosyl-AMP cyclohydrolase" evidence="13">
    <location>
        <begin position="29"/>
        <end position="101"/>
    </location>
</feature>
<evidence type="ECO:0000256" key="12">
    <source>
        <dbReference type="ARBA" id="ARBA00023268"/>
    </source>
</evidence>
<dbReference type="HAMAP" id="MF_01020">
    <property type="entry name" value="HisE"/>
    <property type="match status" value="1"/>
</dbReference>
<sequence>MATDALNWDERGLMPVVICDARSGELLTLAWANQAALGETLATRRTVLYSRSRARLWRKGESSGNGQHVVAVTTDCDRDALCYHVLPHGPACHTGAASCFQDRLLEPDAPAGDLRRAIEHLRSTIAERRGSDPEHSYVARLLRDGVDRIGKKIGEEATEVVIAAKNPDDDELIWESADLLFHLLVLLEARGIDPDAVGSHLLQRAKK</sequence>
<dbReference type="Pfam" id="PF01503">
    <property type="entry name" value="PRA-PH"/>
    <property type="match status" value="1"/>
</dbReference>
<protein>
    <submittedName>
        <fullName evidence="14">Phosphoribosyl-AMP cyclohydrolase phosphoribosyl-ATP pyrophosphohydrolase</fullName>
        <ecNumber evidence="14">3.5.4.19</ecNumber>
        <ecNumber evidence="14">3.6.1.31</ecNumber>
    </submittedName>
</protein>
<dbReference type="InterPro" id="IPR038019">
    <property type="entry name" value="PRib_AMP_CycHydrolase_sf"/>
</dbReference>
<dbReference type="EMBL" id="CABL01000019">
    <property type="protein sequence ID" value="CBH76010.1"/>
    <property type="molecule type" value="Genomic_DNA"/>
</dbReference>
<evidence type="ECO:0000259" key="13">
    <source>
        <dbReference type="Pfam" id="PF01502"/>
    </source>
</evidence>
<dbReference type="InterPro" id="IPR023019">
    <property type="entry name" value="His_synth_HisIE"/>
</dbReference>
<evidence type="ECO:0000256" key="6">
    <source>
        <dbReference type="ARBA" id="ARBA00008299"/>
    </source>
</evidence>
<comment type="caution">
    <text evidence="14">The sequence shown here is derived from an EMBL/GenBank/DDBJ whole genome shotgun (WGS) entry which is preliminary data.</text>
</comment>
<dbReference type="Gene3D" id="1.10.287.1080">
    <property type="entry name" value="MazG-like"/>
    <property type="match status" value="1"/>
</dbReference>
<keyword evidence="10" id="KW-0067">ATP-binding</keyword>
<dbReference type="SUPFAM" id="SSF141734">
    <property type="entry name" value="HisI-like"/>
    <property type="match status" value="1"/>
</dbReference>
<evidence type="ECO:0000256" key="1">
    <source>
        <dbReference type="ARBA" id="ARBA00000024"/>
    </source>
</evidence>
<accession>E6PHS2</accession>
<dbReference type="SUPFAM" id="SSF101386">
    <property type="entry name" value="all-alpha NTP pyrophosphatases"/>
    <property type="match status" value="1"/>
</dbReference>
<dbReference type="InterPro" id="IPR021130">
    <property type="entry name" value="PRib-ATP_PPHydrolase-like"/>
</dbReference>
<dbReference type="CDD" id="cd11534">
    <property type="entry name" value="NTP-PPase_HisIE_like"/>
    <property type="match status" value="1"/>
</dbReference>
<keyword evidence="7" id="KW-0028">Amino-acid biosynthesis</keyword>
<gene>
    <name evidence="14" type="primary">hisI</name>
    <name evidence="14" type="ORF">CARN1_0490</name>
</gene>
<name>E6PHS2_9ZZZZ</name>
<comment type="pathway">
    <text evidence="4">Amino-acid biosynthesis; L-histidine biosynthesis; L-histidine from 5-phospho-alpha-D-ribose 1-diphosphate: step 2/9.</text>
</comment>
<keyword evidence="12" id="KW-0511">Multifunctional enzyme</keyword>
<dbReference type="UniPathway" id="UPA00031">
    <property type="reaction ID" value="UER00007"/>
</dbReference>
<dbReference type="Gene3D" id="3.10.20.810">
    <property type="entry name" value="Phosphoribosyl-AMP cyclohydrolase"/>
    <property type="match status" value="1"/>
</dbReference>
<dbReference type="AlphaFoldDB" id="E6PHS2"/>
<dbReference type="EC" id="3.6.1.31" evidence="14"/>
<comment type="similarity">
    <text evidence="6">In the N-terminal section; belongs to the PRA-CH family.</text>
</comment>
<dbReference type="GO" id="GO:0000105">
    <property type="term" value="P:L-histidine biosynthetic process"/>
    <property type="evidence" value="ECO:0007669"/>
    <property type="project" value="UniProtKB-UniPathway"/>
</dbReference>
<dbReference type="InterPro" id="IPR002496">
    <property type="entry name" value="PRib_AMP_CycHydrolase_dom"/>
</dbReference>
<dbReference type="NCBIfam" id="NF002747">
    <property type="entry name" value="PRK02759.1"/>
    <property type="match status" value="1"/>
</dbReference>
<dbReference type="Pfam" id="PF01502">
    <property type="entry name" value="PRA-CH"/>
    <property type="match status" value="1"/>
</dbReference>
<evidence type="ECO:0000256" key="3">
    <source>
        <dbReference type="ARBA" id="ARBA00005169"/>
    </source>
</evidence>
<evidence type="ECO:0000256" key="4">
    <source>
        <dbReference type="ARBA" id="ARBA00005204"/>
    </source>
</evidence>
<comment type="similarity">
    <text evidence="5">In the C-terminal section; belongs to the PRA-PH family.</text>
</comment>
<dbReference type="InterPro" id="IPR008179">
    <property type="entry name" value="HisE"/>
</dbReference>
<dbReference type="PANTHER" id="PTHR42945">
    <property type="entry name" value="HISTIDINE BIOSYNTHESIS BIFUNCTIONAL PROTEIN"/>
    <property type="match status" value="1"/>
</dbReference>
<dbReference type="PANTHER" id="PTHR42945:SF1">
    <property type="entry name" value="HISTIDINE BIOSYNTHESIS BIFUNCTIONAL PROTEIN HIS7"/>
    <property type="match status" value="1"/>
</dbReference>
<dbReference type="NCBIfam" id="NF000768">
    <property type="entry name" value="PRK00051.1"/>
    <property type="match status" value="1"/>
</dbReference>
<comment type="catalytic activity">
    <reaction evidence="1">
        <text>1-(5-phospho-beta-D-ribosyl)-5'-AMP + H2O = 1-(5-phospho-beta-D-ribosyl)-5-[(5-phospho-beta-D-ribosylamino)methylideneamino]imidazole-4-carboxamide</text>
        <dbReference type="Rhea" id="RHEA:20049"/>
        <dbReference type="ChEBI" id="CHEBI:15377"/>
        <dbReference type="ChEBI" id="CHEBI:58435"/>
        <dbReference type="ChEBI" id="CHEBI:59457"/>
        <dbReference type="EC" id="3.5.4.19"/>
    </reaction>
</comment>
<organism evidence="14">
    <name type="scientific">mine drainage metagenome</name>
    <dbReference type="NCBI Taxonomy" id="410659"/>
    <lineage>
        <taxon>unclassified sequences</taxon>
        <taxon>metagenomes</taxon>
        <taxon>ecological metagenomes</taxon>
    </lineage>
</organism>
<evidence type="ECO:0000256" key="5">
    <source>
        <dbReference type="ARBA" id="ARBA00007731"/>
    </source>
</evidence>
<keyword evidence="11" id="KW-0368">Histidine biosynthesis</keyword>
<keyword evidence="9 14" id="KW-0378">Hydrolase</keyword>
<evidence type="ECO:0000256" key="9">
    <source>
        <dbReference type="ARBA" id="ARBA00022801"/>
    </source>
</evidence>
<dbReference type="GO" id="GO:0004635">
    <property type="term" value="F:phosphoribosyl-AMP cyclohydrolase activity"/>
    <property type="evidence" value="ECO:0007669"/>
    <property type="project" value="UniProtKB-EC"/>
</dbReference>
<dbReference type="HAMAP" id="MF_01019">
    <property type="entry name" value="HisIE"/>
    <property type="match status" value="1"/>
</dbReference>
<dbReference type="GO" id="GO:0005524">
    <property type="term" value="F:ATP binding"/>
    <property type="evidence" value="ECO:0007669"/>
    <property type="project" value="UniProtKB-KW"/>
</dbReference>
<evidence type="ECO:0000256" key="8">
    <source>
        <dbReference type="ARBA" id="ARBA00022741"/>
    </source>
</evidence>
<evidence type="ECO:0000256" key="11">
    <source>
        <dbReference type="ARBA" id="ARBA00023102"/>
    </source>
</evidence>